<organism evidence="2 3">
    <name type="scientific">Cognatiyoonia koreensis</name>
    <dbReference type="NCBI Taxonomy" id="364200"/>
    <lineage>
        <taxon>Bacteria</taxon>
        <taxon>Pseudomonadati</taxon>
        <taxon>Pseudomonadota</taxon>
        <taxon>Alphaproteobacteria</taxon>
        <taxon>Rhodobacterales</taxon>
        <taxon>Paracoccaceae</taxon>
        <taxon>Cognatiyoonia</taxon>
    </lineage>
</organism>
<dbReference type="RefSeq" id="WP_242650476.1">
    <property type="nucleotide sequence ID" value="NZ_FOIZ01000001.1"/>
</dbReference>
<dbReference type="Pfam" id="PF13360">
    <property type="entry name" value="PQQ_2"/>
    <property type="match status" value="2"/>
</dbReference>
<dbReference type="Proteomes" id="UP000199167">
    <property type="component" value="Unassembled WGS sequence"/>
</dbReference>
<dbReference type="InterPro" id="IPR015943">
    <property type="entry name" value="WD40/YVTN_repeat-like_dom_sf"/>
</dbReference>
<sequence>MISKSIIGATLGLALLAACGETDVILPGERLSIRPDAAIVNETRGIRLPAQVSNANWTHRNGGPDHRTTHPALSPGLAPVFAVNIGEGDSRKARITADPVVSGGVIYTLDARSRVSATTTAGQPVWSSDLTPRSDGATDASGGGIAVGGNTVFVTTGFGELTALDASTGAIFWRQDLDAPGTSAPTVFGDLVYVVSRDNTAWAIDVTTGRIRWTLAGTPSVGNFSGGAGAAVTSDIAIFPFGSGEVIATFPQGGLRRWSTVVTGERLGQAAANISDIAGDPVIDGNTVYVGNFSGRVVAMNVANGERLWTASEGTLSPVWPAGDSVFLVNDLNELVRLDAATGIPVWKTALPSEVASGLLFRTNRSVVAHYGPVLAGGRLIVGSSDGLMREFDPQSGALIGTAEISGGAASNPVVAGQTLYVVSKAGQLVAFR</sequence>
<keyword evidence="3" id="KW-1185">Reference proteome</keyword>
<evidence type="ECO:0000313" key="3">
    <source>
        <dbReference type="Proteomes" id="UP000199167"/>
    </source>
</evidence>
<evidence type="ECO:0000259" key="1">
    <source>
        <dbReference type="Pfam" id="PF13360"/>
    </source>
</evidence>
<proteinExistence type="predicted"/>
<gene>
    <name evidence="2" type="ORF">SAMN04488515_0728</name>
</gene>
<dbReference type="Gene3D" id="2.130.10.10">
    <property type="entry name" value="YVTN repeat-like/Quinoprotein amine dehydrogenase"/>
    <property type="match status" value="1"/>
</dbReference>
<dbReference type="PROSITE" id="PS51257">
    <property type="entry name" value="PROKAR_LIPOPROTEIN"/>
    <property type="match status" value="1"/>
</dbReference>
<accession>A0A1I0NNP7</accession>
<dbReference type="InterPro" id="IPR002372">
    <property type="entry name" value="PQQ_rpt_dom"/>
</dbReference>
<name>A0A1I0NNP7_9RHOB</name>
<dbReference type="SUPFAM" id="SSF50998">
    <property type="entry name" value="Quinoprotein alcohol dehydrogenase-like"/>
    <property type="match status" value="1"/>
</dbReference>
<dbReference type="SMART" id="SM00564">
    <property type="entry name" value="PQQ"/>
    <property type="match status" value="5"/>
</dbReference>
<dbReference type="EMBL" id="FOIZ01000001">
    <property type="protein sequence ID" value="SEW02983.1"/>
    <property type="molecule type" value="Genomic_DNA"/>
</dbReference>
<reference evidence="2 3" key="1">
    <citation type="submission" date="2016-10" db="EMBL/GenBank/DDBJ databases">
        <authorList>
            <person name="de Groot N.N."/>
        </authorList>
    </citation>
    <scope>NUCLEOTIDE SEQUENCE [LARGE SCALE GENOMIC DNA]</scope>
    <source>
        <strain evidence="2 3">DSM 17925</strain>
    </source>
</reference>
<feature type="domain" description="Pyrrolo-quinoline quinone repeat" evidence="1">
    <location>
        <begin position="373"/>
        <end position="432"/>
    </location>
</feature>
<dbReference type="PANTHER" id="PTHR34512:SF30">
    <property type="entry name" value="OUTER MEMBRANE PROTEIN ASSEMBLY FACTOR BAMB"/>
    <property type="match status" value="1"/>
</dbReference>
<dbReference type="STRING" id="364200.SAMN04488515_0728"/>
<evidence type="ECO:0000313" key="2">
    <source>
        <dbReference type="EMBL" id="SEW02983.1"/>
    </source>
</evidence>
<dbReference type="AlphaFoldDB" id="A0A1I0NNP7"/>
<dbReference type="InterPro" id="IPR011047">
    <property type="entry name" value="Quinoprotein_ADH-like_sf"/>
</dbReference>
<dbReference type="PANTHER" id="PTHR34512">
    <property type="entry name" value="CELL SURFACE PROTEIN"/>
    <property type="match status" value="1"/>
</dbReference>
<dbReference type="InterPro" id="IPR018391">
    <property type="entry name" value="PQQ_b-propeller_rpt"/>
</dbReference>
<feature type="domain" description="Pyrrolo-quinoline quinone repeat" evidence="1">
    <location>
        <begin position="112"/>
        <end position="349"/>
    </location>
</feature>
<protein>
    <submittedName>
        <fullName evidence="2">Outer membrane protein assembly factor BamB, contains PQQ-like beta-propeller repeat</fullName>
    </submittedName>
</protein>